<dbReference type="GO" id="GO:0000127">
    <property type="term" value="C:transcription factor TFIIIC complex"/>
    <property type="evidence" value="ECO:0007669"/>
    <property type="project" value="TreeGrafter"/>
</dbReference>
<proteinExistence type="predicted"/>
<dbReference type="InterPro" id="IPR011990">
    <property type="entry name" value="TPR-like_helical_dom_sf"/>
</dbReference>
<sequence>VKAVRAKKSLQKLAALKEEKKAAALAAGLDWPSDSDDEIPRKAKQEPPLPDLLKDVEHHQFILDVGTFLCKALVSVQRYWEALEIINHTLRLEYNTISTEKKEEFRSLGAPLINLALGFRLQKKHYCVAQGFAFLYKYLRICNNSQIHWATFQEALYNIARAYQHVGLVTLAAIYYEKVLAMQENDYPIPKLPYEDSSVPVTMKAGYCNLHREAAYNLHLIYKKSGATDLARQLLKNYCSI</sequence>
<evidence type="ECO:0000313" key="2">
    <source>
        <dbReference type="EMBL" id="RRT40538.1"/>
    </source>
</evidence>
<feature type="non-terminal residue" evidence="2">
    <location>
        <position position="1"/>
    </location>
</feature>
<gene>
    <name evidence="2" type="ORF">B296_00040016</name>
</gene>
<evidence type="ECO:0000313" key="3">
    <source>
        <dbReference type="Proteomes" id="UP000287651"/>
    </source>
</evidence>
<reference evidence="2 3" key="1">
    <citation type="journal article" date="2014" name="Agronomy (Basel)">
        <title>A Draft Genome Sequence for Ensete ventricosum, the Drought-Tolerant Tree Against Hunger.</title>
        <authorList>
            <person name="Harrison J."/>
            <person name="Moore K.A."/>
            <person name="Paszkiewicz K."/>
            <person name="Jones T."/>
            <person name="Grant M."/>
            <person name="Ambacheew D."/>
            <person name="Muzemil S."/>
            <person name="Studholme D.J."/>
        </authorList>
    </citation>
    <scope>NUCLEOTIDE SEQUENCE [LARGE SCALE GENOMIC DNA]</scope>
</reference>
<dbReference type="GO" id="GO:0006383">
    <property type="term" value="P:transcription by RNA polymerase III"/>
    <property type="evidence" value="ECO:0007669"/>
    <property type="project" value="InterPro"/>
</dbReference>
<dbReference type="SUPFAM" id="SSF48452">
    <property type="entry name" value="TPR-like"/>
    <property type="match status" value="1"/>
</dbReference>
<protein>
    <submittedName>
        <fullName evidence="2">Uncharacterized protein</fullName>
    </submittedName>
</protein>
<dbReference type="PANTHER" id="PTHR23082">
    <property type="entry name" value="TRANSCRIPTION INITIATION FACTOR IIIC TFIIIC , POLYPEPTIDE 3-RELATED"/>
    <property type="match status" value="1"/>
</dbReference>
<name>A0A426XM09_ENSVE</name>
<dbReference type="PANTHER" id="PTHR23082:SF0">
    <property type="entry name" value="GENERAL TRANSCRIPTION FACTOR 3C POLYPEPTIDE 3"/>
    <property type="match status" value="1"/>
</dbReference>
<dbReference type="InterPro" id="IPR039340">
    <property type="entry name" value="Tfc4/TFIIIC-102/Sfc4"/>
</dbReference>
<dbReference type="Gene3D" id="1.25.40.10">
    <property type="entry name" value="Tetratricopeptide repeat domain"/>
    <property type="match status" value="1"/>
</dbReference>
<organism evidence="2 3">
    <name type="scientific">Ensete ventricosum</name>
    <name type="common">Abyssinian banana</name>
    <name type="synonym">Musa ensete</name>
    <dbReference type="NCBI Taxonomy" id="4639"/>
    <lineage>
        <taxon>Eukaryota</taxon>
        <taxon>Viridiplantae</taxon>
        <taxon>Streptophyta</taxon>
        <taxon>Embryophyta</taxon>
        <taxon>Tracheophyta</taxon>
        <taxon>Spermatophyta</taxon>
        <taxon>Magnoliopsida</taxon>
        <taxon>Liliopsida</taxon>
        <taxon>Zingiberales</taxon>
        <taxon>Musaceae</taxon>
        <taxon>Ensete</taxon>
    </lineage>
</organism>
<feature type="region of interest" description="Disordered" evidence="1">
    <location>
        <begin position="27"/>
        <end position="48"/>
    </location>
</feature>
<dbReference type="AlphaFoldDB" id="A0A426XM09"/>
<comment type="caution">
    <text evidence="2">The sequence shown here is derived from an EMBL/GenBank/DDBJ whole genome shotgun (WGS) entry which is preliminary data.</text>
</comment>
<dbReference type="EMBL" id="AMZH03019304">
    <property type="protein sequence ID" value="RRT40538.1"/>
    <property type="molecule type" value="Genomic_DNA"/>
</dbReference>
<accession>A0A426XM09</accession>
<dbReference type="Proteomes" id="UP000287651">
    <property type="component" value="Unassembled WGS sequence"/>
</dbReference>
<evidence type="ECO:0000256" key="1">
    <source>
        <dbReference type="SAM" id="MobiDB-lite"/>
    </source>
</evidence>